<proteinExistence type="predicted"/>
<feature type="compositionally biased region" description="Polar residues" evidence="1">
    <location>
        <begin position="97"/>
        <end position="106"/>
    </location>
</feature>
<dbReference type="EMBL" id="HBIX01003357">
    <property type="protein sequence ID" value="CAE0709850.1"/>
    <property type="molecule type" value="Transcribed_RNA"/>
</dbReference>
<feature type="region of interest" description="Disordered" evidence="1">
    <location>
        <begin position="40"/>
        <end position="106"/>
    </location>
</feature>
<gene>
    <name evidence="2" type="ORF">PAUS00366_LOCUS2570</name>
</gene>
<accession>A0A7S4ABH2</accession>
<evidence type="ECO:0000256" key="1">
    <source>
        <dbReference type="SAM" id="MobiDB-lite"/>
    </source>
</evidence>
<feature type="region of interest" description="Disordered" evidence="1">
    <location>
        <begin position="138"/>
        <end position="164"/>
    </location>
</feature>
<evidence type="ECO:0000313" key="2">
    <source>
        <dbReference type="EMBL" id="CAE0709850.1"/>
    </source>
</evidence>
<feature type="compositionally biased region" description="Low complexity" evidence="1">
    <location>
        <begin position="68"/>
        <end position="78"/>
    </location>
</feature>
<feature type="compositionally biased region" description="Polar residues" evidence="1">
    <location>
        <begin position="52"/>
        <end position="64"/>
    </location>
</feature>
<protein>
    <submittedName>
        <fullName evidence="2">Uncharacterized protein</fullName>
    </submittedName>
</protein>
<sequence>MIASMAEVHAHDVPLTVVDSHLFRRDENDRVDDNSIGVHQIAKKLRRPPQIPQENNKYSFTYNERSSDSSNISSISPSPRRRWWFSRQQQQQHSIQETTTSDTPKTSGMVLSEHLGRTSDVVESLTYDVKNWSLTRLPSPSTIDTTTTTNSNNKTKKKEKHQRCREAQRQVRMAQRRSLEEQQQLVSPCSFATRQCPAPSLTKK</sequence>
<feature type="compositionally biased region" description="Basic residues" evidence="1">
    <location>
        <begin position="154"/>
        <end position="163"/>
    </location>
</feature>
<reference evidence="2" key="1">
    <citation type="submission" date="2021-01" db="EMBL/GenBank/DDBJ databases">
        <authorList>
            <person name="Corre E."/>
            <person name="Pelletier E."/>
            <person name="Niang G."/>
            <person name="Scheremetjew M."/>
            <person name="Finn R."/>
            <person name="Kale V."/>
            <person name="Holt S."/>
            <person name="Cochrane G."/>
            <person name="Meng A."/>
            <person name="Brown T."/>
            <person name="Cohen L."/>
        </authorList>
    </citation>
    <scope>NUCLEOTIDE SEQUENCE</scope>
    <source>
        <strain evidence="2">10249 10 AB</strain>
    </source>
</reference>
<name>A0A7S4ABH2_9STRA</name>
<dbReference type="AlphaFoldDB" id="A0A7S4ABH2"/>
<organism evidence="2">
    <name type="scientific">Pseudo-nitzschia australis</name>
    <dbReference type="NCBI Taxonomy" id="44445"/>
    <lineage>
        <taxon>Eukaryota</taxon>
        <taxon>Sar</taxon>
        <taxon>Stramenopiles</taxon>
        <taxon>Ochrophyta</taxon>
        <taxon>Bacillariophyta</taxon>
        <taxon>Bacillariophyceae</taxon>
        <taxon>Bacillariophycidae</taxon>
        <taxon>Bacillariales</taxon>
        <taxon>Bacillariaceae</taxon>
        <taxon>Pseudo-nitzschia</taxon>
    </lineage>
</organism>
<feature type="compositionally biased region" description="Low complexity" evidence="1">
    <location>
        <begin position="85"/>
        <end position="96"/>
    </location>
</feature>